<dbReference type="AlphaFoldDB" id="Q46Q23"/>
<keyword evidence="1" id="KW-0472">Membrane</keyword>
<feature type="transmembrane region" description="Helical" evidence="1">
    <location>
        <begin position="15"/>
        <end position="35"/>
    </location>
</feature>
<name>Q46Q23_CUPPJ</name>
<accession>Q46Q23</accession>
<evidence type="ECO:0000313" key="3">
    <source>
        <dbReference type="EMBL" id="AAZ64761.1"/>
    </source>
</evidence>
<organism evidence="3">
    <name type="scientific">Cupriavidus pinatubonensis (strain JMP 134 / LMG 1197)</name>
    <name type="common">Cupriavidus necator (strain JMP 134)</name>
    <dbReference type="NCBI Taxonomy" id="264198"/>
    <lineage>
        <taxon>Bacteria</taxon>
        <taxon>Pseudomonadati</taxon>
        <taxon>Pseudomonadota</taxon>
        <taxon>Betaproteobacteria</taxon>
        <taxon>Burkholderiales</taxon>
        <taxon>Burkholderiaceae</taxon>
        <taxon>Cupriavidus</taxon>
    </lineage>
</organism>
<feature type="domain" description="DUF2134" evidence="2">
    <location>
        <begin position="57"/>
        <end position="170"/>
    </location>
</feature>
<sequence>MTTGRDHTTARERGAVSTVAVILTATVAFVALLSIDVGHVFMRQRQLQNMVDLSALSGAQQLKLATSAALQSAGVLGTVQTIGSQNGYPSGIAMGCANAAAGSADAMTACLGVWDPVYNSGSDTARHFNAAYDATKLSPNAVRVQATQTVPILFVFPGGQSRQLHAEAIASGSPPVAAFSLGSGLASFSSANSLLGLLLGNSVNFSAVDWQGLVDANVTLDQLRLKLGVGTVSELLNTRLTLQQFDALVLGAAGKDALLSTALGSPPTQLGASGASASMTLGQLIDLGVLAPAASSAAEVGLNVANLLLAGAQLANGNSAVTVPVTGTLPAGLGGLSARLRIIQPPVMAVGPARKLSDSPVTWQTAAHTAQVGLALSASVNTGVVNLNVPLYVEAARADASLTSLQCAAGPADRRATLHVAPSLVKACLANAAGTGCASSAVNIGSVSVIGLGLLNVWAHDNPQQVAGAGTDVTMAPGGHVQVSSGDPVGGVLANAAALNLQATSLLGLPVAIDLSFLAPILALLGTALDSALVPLLGSLGLQLGTADLWLHNIDCNNAELVY</sequence>
<proteinExistence type="predicted"/>
<dbReference type="KEGG" id="reu:Reut_B5416"/>
<keyword evidence="1" id="KW-1133">Transmembrane helix</keyword>
<dbReference type="EMBL" id="CP000091">
    <property type="protein sequence ID" value="AAZ64761.1"/>
    <property type="molecule type" value="Genomic_DNA"/>
</dbReference>
<evidence type="ECO:0000259" key="2">
    <source>
        <dbReference type="Pfam" id="PF09977"/>
    </source>
</evidence>
<gene>
    <name evidence="3" type="ordered locus">Reut_B5416</name>
</gene>
<dbReference type="STRING" id="264198.Reut_B5416"/>
<keyword evidence="1 3" id="KW-0812">Transmembrane</keyword>
<dbReference type="HOGENOM" id="CLU_022237_2_0_4"/>
<evidence type="ECO:0000256" key="1">
    <source>
        <dbReference type="SAM" id="Phobius"/>
    </source>
</evidence>
<dbReference type="eggNOG" id="COG4655">
    <property type="taxonomic scope" value="Bacteria"/>
</dbReference>
<reference evidence="3" key="1">
    <citation type="submission" date="2005-08" db="EMBL/GenBank/DDBJ databases">
        <title>Complete sequence of chromosome 2 of Ralstonia eutropha JMP134.</title>
        <authorList>
            <person name="Copeland A."/>
            <person name="Lucas S."/>
            <person name="Lapidus A."/>
            <person name="Barry K."/>
            <person name="Detter J.C."/>
            <person name="Glavina T."/>
            <person name="Hammon N."/>
            <person name="Israni S."/>
            <person name="Pitluck S."/>
            <person name="Goltsman E."/>
            <person name="Martinez M."/>
            <person name="Schmutz J."/>
            <person name="Larimer F."/>
            <person name="Land M."/>
            <person name="Lykidis A."/>
            <person name="Richardson P."/>
        </authorList>
    </citation>
    <scope>NUCLEOTIDE SEQUENCE [LARGE SCALE GENOMIC DNA]</scope>
    <source>
        <strain evidence="3">JMP134</strain>
    </source>
</reference>
<protein>
    <submittedName>
        <fullName evidence="3">Probable transmembrane protein</fullName>
    </submittedName>
</protein>
<dbReference type="InterPro" id="IPR018705">
    <property type="entry name" value="DUF2134_membrane"/>
</dbReference>
<dbReference type="Pfam" id="PF09977">
    <property type="entry name" value="Tad_C"/>
    <property type="match status" value="1"/>
</dbReference>
<dbReference type="OrthoDB" id="8534992at2"/>